<keyword evidence="4" id="KW-0133">Cell shape</keyword>
<dbReference type="AlphaFoldDB" id="A0A133ZDJ2"/>
<dbReference type="InterPro" id="IPR012338">
    <property type="entry name" value="Beta-lactam/transpept-like"/>
</dbReference>
<organism evidence="12 13">
    <name type="scientific">Lachnoanaerobaculum saburreum</name>
    <dbReference type="NCBI Taxonomy" id="467210"/>
    <lineage>
        <taxon>Bacteria</taxon>
        <taxon>Bacillati</taxon>
        <taxon>Bacillota</taxon>
        <taxon>Clostridia</taxon>
        <taxon>Lachnospirales</taxon>
        <taxon>Lachnospiraceae</taxon>
        <taxon>Lachnoanaerobaculum</taxon>
    </lineage>
</organism>
<dbReference type="InterPro" id="IPR018044">
    <property type="entry name" value="Peptidase_S11"/>
</dbReference>
<evidence type="ECO:0000256" key="4">
    <source>
        <dbReference type="ARBA" id="ARBA00022960"/>
    </source>
</evidence>
<feature type="active site" description="Proton acceptor" evidence="7">
    <location>
        <position position="108"/>
    </location>
</feature>
<feature type="binding site" evidence="8">
    <location>
        <position position="278"/>
    </location>
    <ligand>
        <name>substrate</name>
    </ligand>
</feature>
<dbReference type="GO" id="GO:0071555">
    <property type="term" value="P:cell wall organization"/>
    <property type="evidence" value="ECO:0007669"/>
    <property type="project" value="UniProtKB-KW"/>
</dbReference>
<dbReference type="Proteomes" id="UP000070394">
    <property type="component" value="Unassembled WGS sequence"/>
</dbReference>
<comment type="similarity">
    <text evidence="1 9">Belongs to the peptidase S11 family.</text>
</comment>
<dbReference type="Pfam" id="PF00768">
    <property type="entry name" value="Peptidase_S11"/>
    <property type="match status" value="1"/>
</dbReference>
<name>A0A133ZDJ2_9FIRM</name>
<evidence type="ECO:0000256" key="3">
    <source>
        <dbReference type="ARBA" id="ARBA00022801"/>
    </source>
</evidence>
<dbReference type="GO" id="GO:0006508">
    <property type="term" value="P:proteolysis"/>
    <property type="evidence" value="ECO:0007669"/>
    <property type="project" value="InterPro"/>
</dbReference>
<keyword evidence="5" id="KW-0573">Peptidoglycan synthesis</keyword>
<dbReference type="InterPro" id="IPR001967">
    <property type="entry name" value="Peptidase_S11_N"/>
</dbReference>
<evidence type="ECO:0000313" key="12">
    <source>
        <dbReference type="EMBL" id="KXB53506.1"/>
    </source>
</evidence>
<dbReference type="GO" id="GO:0009002">
    <property type="term" value="F:serine-type D-Ala-D-Ala carboxypeptidase activity"/>
    <property type="evidence" value="ECO:0007669"/>
    <property type="project" value="InterPro"/>
</dbReference>
<sequence>MSDYIKRGKKPGNKLYLLIPIAIVIALILGGTYYYRFMMTEYDFSQRLSSLDIDTQIVPLAKDLALPSDDEVNAGDISAQAAIIAKDDGSLLASKAATTKMYPASTTKVMTALLALKYGNLSDEVTVPEESVINEAGASLAGIHPGDKLTLDELLYGLMLPSGNDAANAIAVHVGGSIDNFVKMMNDEAKRIGAVDTNFVNANGLSNDKHYTTAYDLYLILHEAMKDSRFVNYAGAASYNVTYTAADGSQVTKNWRNGNRYLTGQEIPPNGVKVDAGKTGTTFAAGSCLVLASEGADGKRYISVVLKAQNKAGLYDNMSKLLLKIDK</sequence>
<evidence type="ECO:0000256" key="8">
    <source>
        <dbReference type="PIRSR" id="PIRSR618044-2"/>
    </source>
</evidence>
<evidence type="ECO:0000256" key="9">
    <source>
        <dbReference type="RuleBase" id="RU004016"/>
    </source>
</evidence>
<dbReference type="PANTHER" id="PTHR21581">
    <property type="entry name" value="D-ALANYL-D-ALANINE CARBOXYPEPTIDASE"/>
    <property type="match status" value="1"/>
</dbReference>
<keyword evidence="10" id="KW-1133">Transmembrane helix</keyword>
<dbReference type="PRINTS" id="PR00725">
    <property type="entry name" value="DADACBPTASE1"/>
</dbReference>
<keyword evidence="13" id="KW-1185">Reference proteome</keyword>
<keyword evidence="2" id="KW-0732">Signal</keyword>
<evidence type="ECO:0000259" key="11">
    <source>
        <dbReference type="Pfam" id="PF00768"/>
    </source>
</evidence>
<evidence type="ECO:0000256" key="5">
    <source>
        <dbReference type="ARBA" id="ARBA00022984"/>
    </source>
</evidence>
<dbReference type="PATRIC" id="fig|467210.3.peg.2553"/>
<dbReference type="GO" id="GO:0009252">
    <property type="term" value="P:peptidoglycan biosynthetic process"/>
    <property type="evidence" value="ECO:0007669"/>
    <property type="project" value="UniProtKB-KW"/>
</dbReference>
<comment type="caution">
    <text evidence="12">The sequence shown here is derived from an EMBL/GenBank/DDBJ whole genome shotgun (WGS) entry which is preliminary data.</text>
</comment>
<keyword evidence="10" id="KW-0472">Membrane</keyword>
<dbReference type="EMBL" id="LSDA01000140">
    <property type="protein sequence ID" value="KXB53506.1"/>
    <property type="molecule type" value="Genomic_DNA"/>
</dbReference>
<keyword evidence="12" id="KW-0645">Protease</keyword>
<dbReference type="PANTHER" id="PTHR21581:SF33">
    <property type="entry name" value="D-ALANYL-D-ALANINE CARBOXYPEPTIDASE DACB"/>
    <property type="match status" value="1"/>
</dbReference>
<reference evidence="13" key="1">
    <citation type="submission" date="2016-01" db="EMBL/GenBank/DDBJ databases">
        <authorList>
            <person name="Mitreva M."/>
            <person name="Pepin K.H."/>
            <person name="Mihindukulasuriya K.A."/>
            <person name="Fulton R."/>
            <person name="Fronick C."/>
            <person name="O'Laughlin M."/>
            <person name="Miner T."/>
            <person name="Herter B."/>
            <person name="Rosa B.A."/>
            <person name="Cordes M."/>
            <person name="Tomlinson C."/>
            <person name="Wollam A."/>
            <person name="Palsikar V.B."/>
            <person name="Mardis E.R."/>
            <person name="Wilson R.K."/>
        </authorList>
    </citation>
    <scope>NUCLEOTIDE SEQUENCE [LARGE SCALE GENOMIC DNA]</scope>
    <source>
        <strain evidence="13">DNF00896</strain>
    </source>
</reference>
<dbReference type="RefSeq" id="WP_060932125.1">
    <property type="nucleotide sequence ID" value="NZ_KQ959848.1"/>
</dbReference>
<keyword evidence="6" id="KW-0961">Cell wall biogenesis/degradation</keyword>
<protein>
    <submittedName>
        <fullName evidence="12">Serine-type D-Ala-D-Ala carboxypeptidase</fullName>
    </submittedName>
</protein>
<evidence type="ECO:0000313" key="13">
    <source>
        <dbReference type="Proteomes" id="UP000070394"/>
    </source>
</evidence>
<keyword evidence="10" id="KW-0812">Transmembrane</keyword>
<dbReference type="STRING" id="467210.HMPREF1866_02578"/>
<accession>A0A133ZDJ2</accession>
<dbReference type="GO" id="GO:0008360">
    <property type="term" value="P:regulation of cell shape"/>
    <property type="evidence" value="ECO:0007669"/>
    <property type="project" value="UniProtKB-KW"/>
</dbReference>
<gene>
    <name evidence="12" type="ORF">HMPREF1866_02578</name>
</gene>
<evidence type="ECO:0000256" key="7">
    <source>
        <dbReference type="PIRSR" id="PIRSR618044-1"/>
    </source>
</evidence>
<dbReference type="OrthoDB" id="9791132at2"/>
<feature type="domain" description="Peptidase S11 D-alanyl-D-alanine carboxypeptidase A N-terminal" evidence="11">
    <location>
        <begin position="73"/>
        <end position="309"/>
    </location>
</feature>
<feature type="active site" evidence="7">
    <location>
        <position position="162"/>
    </location>
</feature>
<dbReference type="Gene3D" id="3.40.710.10">
    <property type="entry name" value="DD-peptidase/beta-lactamase superfamily"/>
    <property type="match status" value="1"/>
</dbReference>
<keyword evidence="12" id="KW-0121">Carboxypeptidase</keyword>
<evidence type="ECO:0000256" key="1">
    <source>
        <dbReference type="ARBA" id="ARBA00007164"/>
    </source>
</evidence>
<evidence type="ECO:0000256" key="2">
    <source>
        <dbReference type="ARBA" id="ARBA00022729"/>
    </source>
</evidence>
<dbReference type="SUPFAM" id="SSF56601">
    <property type="entry name" value="beta-lactamase/transpeptidase-like"/>
    <property type="match status" value="1"/>
</dbReference>
<feature type="active site" description="Acyl-ester intermediate" evidence="7">
    <location>
        <position position="105"/>
    </location>
</feature>
<evidence type="ECO:0000256" key="10">
    <source>
        <dbReference type="SAM" id="Phobius"/>
    </source>
</evidence>
<feature type="transmembrane region" description="Helical" evidence="10">
    <location>
        <begin position="15"/>
        <end position="35"/>
    </location>
</feature>
<evidence type="ECO:0000256" key="6">
    <source>
        <dbReference type="ARBA" id="ARBA00023316"/>
    </source>
</evidence>
<keyword evidence="3" id="KW-0378">Hydrolase</keyword>
<proteinExistence type="inferred from homology"/>